<keyword evidence="3" id="KW-1185">Reference proteome</keyword>
<dbReference type="AlphaFoldDB" id="A0A4R0P962"/>
<organism evidence="2 3">
    <name type="scientific">Oricola cellulosilytica</name>
    <dbReference type="NCBI Taxonomy" id="1429082"/>
    <lineage>
        <taxon>Bacteria</taxon>
        <taxon>Pseudomonadati</taxon>
        <taxon>Pseudomonadota</taxon>
        <taxon>Alphaproteobacteria</taxon>
        <taxon>Hyphomicrobiales</taxon>
        <taxon>Ahrensiaceae</taxon>
        <taxon>Oricola</taxon>
    </lineage>
</organism>
<feature type="region of interest" description="Disordered" evidence="1">
    <location>
        <begin position="75"/>
        <end position="214"/>
    </location>
</feature>
<name>A0A4R0P962_9HYPH</name>
<accession>A0A4R0P962</accession>
<protein>
    <submittedName>
        <fullName evidence="2">Uncharacterized protein</fullName>
    </submittedName>
</protein>
<evidence type="ECO:0000313" key="3">
    <source>
        <dbReference type="Proteomes" id="UP000291301"/>
    </source>
</evidence>
<feature type="compositionally biased region" description="Low complexity" evidence="1">
    <location>
        <begin position="199"/>
        <end position="214"/>
    </location>
</feature>
<dbReference type="RefSeq" id="WP_131568985.1">
    <property type="nucleotide sequence ID" value="NZ_SJST01000004.1"/>
</dbReference>
<dbReference type="Proteomes" id="UP000291301">
    <property type="component" value="Unassembled WGS sequence"/>
</dbReference>
<feature type="compositionally biased region" description="Polar residues" evidence="1">
    <location>
        <begin position="163"/>
        <end position="172"/>
    </location>
</feature>
<reference evidence="2 3" key="1">
    <citation type="journal article" date="2015" name="Antonie Van Leeuwenhoek">
        <title>Oricola cellulosilytica gen. nov., sp. nov., a cellulose-degrading bacterium of the family Phyllobacteriaceae isolated from surface seashore water, and emended descriptions of Mesorhizobium loti and Phyllobacterium myrsinacearum.</title>
        <authorList>
            <person name="Hameed A."/>
            <person name="Shahina M."/>
            <person name="Lai W.A."/>
            <person name="Lin S.Y."/>
            <person name="Young L.S."/>
            <person name="Liu Y.C."/>
            <person name="Hsu Y.H."/>
            <person name="Young C.C."/>
        </authorList>
    </citation>
    <scope>NUCLEOTIDE SEQUENCE [LARGE SCALE GENOMIC DNA]</scope>
    <source>
        <strain evidence="2 3">KCTC 52183</strain>
    </source>
</reference>
<proteinExistence type="predicted"/>
<evidence type="ECO:0000256" key="1">
    <source>
        <dbReference type="SAM" id="MobiDB-lite"/>
    </source>
</evidence>
<gene>
    <name evidence="2" type="ORF">E0D97_11455</name>
</gene>
<comment type="caution">
    <text evidence="2">The sequence shown here is derived from an EMBL/GenBank/DDBJ whole genome shotgun (WGS) entry which is preliminary data.</text>
</comment>
<dbReference type="EMBL" id="SJST01000004">
    <property type="protein sequence ID" value="TCD13719.1"/>
    <property type="molecule type" value="Genomic_DNA"/>
</dbReference>
<sequence>MGFDWEGSVEHYGDALDALAARLVTMAGILWGRPVEMLPRRLYLEILAILRPAEFALRRLIVMAAWKVVPEIGLPPATEEGEEPPRTTLPPCGGESDFDGLAEQTAKAKRQKSQERGFAPSFGPSGHLLPRGEKEGASRRRATASGLPLTTETTEELKGGTSGAHQQGQSPQLKDGTPGARQRATAKLKGGTRKPPASPISRSSIRGSATARHF</sequence>
<evidence type="ECO:0000313" key="2">
    <source>
        <dbReference type="EMBL" id="TCD13719.1"/>
    </source>
</evidence>